<dbReference type="InterPro" id="IPR043519">
    <property type="entry name" value="NT_sf"/>
</dbReference>
<dbReference type="EMBL" id="CP002343">
    <property type="protein sequence ID" value="ADU49331.1"/>
    <property type="molecule type" value="Genomic_DNA"/>
</dbReference>
<dbReference type="Proteomes" id="UP000008914">
    <property type="component" value="Chromosome"/>
</dbReference>
<dbReference type="KEGG" id="ica:Intca_2830"/>
<dbReference type="InterPro" id="IPR039498">
    <property type="entry name" value="NTP_transf_5"/>
</dbReference>
<proteinExistence type="predicted"/>
<dbReference type="AlphaFoldDB" id="E6SA83"/>
<dbReference type="SUPFAM" id="SSF81301">
    <property type="entry name" value="Nucleotidyltransferase"/>
    <property type="match status" value="1"/>
</dbReference>
<gene>
    <name evidence="1" type="ordered locus">Intca_2830</name>
</gene>
<keyword evidence="2" id="KW-1185">Reference proteome</keyword>
<dbReference type="Gene3D" id="3.30.460.40">
    <property type="match status" value="1"/>
</dbReference>
<name>E6SA83_INTC7</name>
<dbReference type="Pfam" id="PF14907">
    <property type="entry name" value="NTP_transf_5"/>
    <property type="match status" value="1"/>
</dbReference>
<reference evidence="1 2" key="1">
    <citation type="journal article" date="2010" name="Stand. Genomic Sci.">
        <title>Complete genome sequence of Intrasporangium calvum type strain (7 KIP).</title>
        <authorList>
            <person name="Del Rio T.G."/>
            <person name="Chertkov O."/>
            <person name="Yasawong M."/>
            <person name="Lucas S."/>
            <person name="Deshpande S."/>
            <person name="Cheng J.F."/>
            <person name="Detter C."/>
            <person name="Tapia R."/>
            <person name="Han C."/>
            <person name="Goodwin L."/>
            <person name="Pitluck S."/>
            <person name="Liolios K."/>
            <person name="Ivanova N."/>
            <person name="Mavromatis K."/>
            <person name="Pati A."/>
            <person name="Chen A."/>
            <person name="Palaniappan K."/>
            <person name="Land M."/>
            <person name="Hauser L."/>
            <person name="Chang Y.J."/>
            <person name="Jeffries C.D."/>
            <person name="Rohde M."/>
            <person name="Pukall R."/>
            <person name="Sikorski J."/>
            <person name="Goker M."/>
            <person name="Woyke T."/>
            <person name="Bristow J."/>
            <person name="Eisen J.A."/>
            <person name="Markowitz V."/>
            <person name="Hugenholtz P."/>
            <person name="Kyrpides N.C."/>
            <person name="Klenk H.P."/>
            <person name="Lapidus A."/>
        </authorList>
    </citation>
    <scope>NUCLEOTIDE SEQUENCE [LARGE SCALE GENOMIC DNA]</scope>
    <source>
        <strain evidence="2">ATCC 23552 / DSM 43043 / JCM 3097 / NBRC 12989 / 7 KIP</strain>
    </source>
</reference>
<dbReference type="STRING" id="710696.Intca_2830"/>
<dbReference type="eggNOG" id="ENOG5031DUR">
    <property type="taxonomic scope" value="Bacteria"/>
</dbReference>
<sequence>MQASGYERGMGEPDQHDLREALKTVAVALKRAGRPFALIGGYGVWARGGPEPNHDADFLIAKEDAAEVAQALADQGLQVVQPPEDWLFKVFVDDALVDVIFRPAGTFADRSVVERATPLRVLSIEMPVMPATDLLVHRLNALTEHYCDFAVHVPVARALREQVDWDVVRRDTAHNDFAAALLFLLERLEIISSPEAPGVVNGATRLGPSPTST</sequence>
<protein>
    <submittedName>
        <fullName evidence="1">Uncharacterized protein</fullName>
    </submittedName>
</protein>
<organism evidence="1 2">
    <name type="scientific">Intrasporangium calvum (strain ATCC 23552 / DSM 43043 / JCM 3097 / NBRC 12989 / NCIMB 10167 / NRRL B-3866 / 7 KIP)</name>
    <dbReference type="NCBI Taxonomy" id="710696"/>
    <lineage>
        <taxon>Bacteria</taxon>
        <taxon>Bacillati</taxon>
        <taxon>Actinomycetota</taxon>
        <taxon>Actinomycetes</taxon>
        <taxon>Micrococcales</taxon>
        <taxon>Intrasporangiaceae</taxon>
        <taxon>Intrasporangium</taxon>
    </lineage>
</organism>
<evidence type="ECO:0000313" key="2">
    <source>
        <dbReference type="Proteomes" id="UP000008914"/>
    </source>
</evidence>
<accession>E6SA83</accession>
<evidence type="ECO:0000313" key="1">
    <source>
        <dbReference type="EMBL" id="ADU49331.1"/>
    </source>
</evidence>
<dbReference type="HOGENOM" id="CLU_054928_1_0_11"/>